<dbReference type="GO" id="GO:0022625">
    <property type="term" value="C:cytosolic large ribosomal subunit"/>
    <property type="evidence" value="ECO:0007669"/>
    <property type="project" value="TreeGrafter"/>
</dbReference>
<accession>A0A7R9BCK3</accession>
<evidence type="ECO:0000256" key="4">
    <source>
        <dbReference type="ARBA" id="ARBA00058367"/>
    </source>
</evidence>
<feature type="region of interest" description="Disordered" evidence="7">
    <location>
        <begin position="376"/>
        <end position="408"/>
    </location>
</feature>
<organism evidence="8">
    <name type="scientific">Notodromas monacha</name>
    <dbReference type="NCBI Taxonomy" id="399045"/>
    <lineage>
        <taxon>Eukaryota</taxon>
        <taxon>Metazoa</taxon>
        <taxon>Ecdysozoa</taxon>
        <taxon>Arthropoda</taxon>
        <taxon>Crustacea</taxon>
        <taxon>Oligostraca</taxon>
        <taxon>Ostracoda</taxon>
        <taxon>Podocopa</taxon>
        <taxon>Podocopida</taxon>
        <taxon>Cypridocopina</taxon>
        <taxon>Cypridoidea</taxon>
        <taxon>Cyprididae</taxon>
        <taxon>Notodromas</taxon>
    </lineage>
</organism>
<dbReference type="GO" id="GO:0006412">
    <property type="term" value="P:translation"/>
    <property type="evidence" value="ECO:0007669"/>
    <property type="project" value="InterPro"/>
</dbReference>
<dbReference type="GO" id="GO:0003735">
    <property type="term" value="F:structural constituent of ribosome"/>
    <property type="evidence" value="ECO:0007669"/>
    <property type="project" value="InterPro"/>
</dbReference>
<keyword evidence="9" id="KW-1185">Reference proteome</keyword>
<dbReference type="GO" id="GO:0003723">
    <property type="term" value="F:RNA binding"/>
    <property type="evidence" value="ECO:0007669"/>
    <property type="project" value="TreeGrafter"/>
</dbReference>
<keyword evidence="3 6" id="KW-0687">Ribonucleoprotein</keyword>
<evidence type="ECO:0000256" key="2">
    <source>
        <dbReference type="ARBA" id="ARBA00022980"/>
    </source>
</evidence>
<gene>
    <name evidence="8" type="ORF">NMOB1V02_LOCUS562</name>
</gene>
<evidence type="ECO:0000256" key="6">
    <source>
        <dbReference type="RuleBase" id="RU000572"/>
    </source>
</evidence>
<dbReference type="Proteomes" id="UP000678499">
    <property type="component" value="Unassembled WGS sequence"/>
</dbReference>
<dbReference type="OrthoDB" id="10264538at2759"/>
<evidence type="ECO:0000256" key="3">
    <source>
        <dbReference type="ARBA" id="ARBA00023274"/>
    </source>
</evidence>
<dbReference type="HAMAP" id="MF_00499">
    <property type="entry name" value="Ribosomal_eL13"/>
    <property type="match status" value="2"/>
</dbReference>
<dbReference type="EMBL" id="OA882086">
    <property type="protein sequence ID" value="CAD7272637.1"/>
    <property type="molecule type" value="Genomic_DNA"/>
</dbReference>
<dbReference type="PANTHER" id="PTHR11722:SF0">
    <property type="entry name" value="LARGE RIBOSOMAL SUBUNIT PROTEIN EL13"/>
    <property type="match status" value="1"/>
</dbReference>
<comment type="similarity">
    <text evidence="1 6">Belongs to the eukaryotic ribosomal protein eL13 family.</text>
</comment>
<dbReference type="FunFam" id="1.20.5.110:FF:000003">
    <property type="entry name" value="60S ribosomal protein L13"/>
    <property type="match status" value="1"/>
</dbReference>
<evidence type="ECO:0000313" key="8">
    <source>
        <dbReference type="EMBL" id="CAD7272637.1"/>
    </source>
</evidence>
<dbReference type="InterPro" id="IPR018256">
    <property type="entry name" value="Ribosomal_eL13_CS"/>
</dbReference>
<dbReference type="AlphaFoldDB" id="A0A7R9BCK3"/>
<reference evidence="8" key="1">
    <citation type="submission" date="2020-11" db="EMBL/GenBank/DDBJ databases">
        <authorList>
            <person name="Tran Van P."/>
        </authorList>
    </citation>
    <scope>NUCLEOTIDE SEQUENCE</scope>
</reference>
<protein>
    <recommendedName>
        <fullName evidence="6">60S ribosomal protein L13</fullName>
    </recommendedName>
</protein>
<sequence length="408" mass="47322">MPSKGATMVPNAHLHKDWQKRVSTWFTQPARKERRRKARMEKARKMAPRPVQRLRPVVRCPTQRYHRKLRMGRGFTLEELKAAGINRNEAKTIGIAVDHRRKNKNVEGLQLNVRRLKEYRSKLILFPKKMSKPKKGDATPEEMKLVVQAQGVLLAPSNKFVPEAARVPTEEEKKFSAYIALRKMPSKGATMVPNAHLHKDWQKRVSTWFTQPARKERRRKARMEKARKMAPRPVQRLRPVVRCPTQRYHRKLRMGRGFTLEELKTAGINRNEAKTIGIAVDHRRKNKNVEGLQLNVRRLKEYRSKLILFPKKMSKPKKGDATPEEMKLVVQAQGVLLAPSNKFVPEAARVPTEEEKKFSAYIALRKARSNQKLWGIRQKRAKEAAEDPESYAKSKEKSLAALKKKGRK</sequence>
<dbReference type="InterPro" id="IPR001380">
    <property type="entry name" value="Ribosomal_eL13"/>
</dbReference>
<proteinExistence type="inferred from homology"/>
<dbReference type="Pfam" id="PF01294">
    <property type="entry name" value="Ribosomal_L13e"/>
    <property type="match status" value="2"/>
</dbReference>
<dbReference type="PROSITE" id="PS01104">
    <property type="entry name" value="RIBOSOMAL_L13E"/>
    <property type="match status" value="2"/>
</dbReference>
<evidence type="ECO:0000256" key="5">
    <source>
        <dbReference type="ARBA" id="ARBA00065437"/>
    </source>
</evidence>
<keyword evidence="2 6" id="KW-0689">Ribosomal protein</keyword>
<comment type="function">
    <text evidence="4">Component of the ribosome, a large ribonucleoprotein complex responsible for the synthesis of proteins in the cell. The small ribosomal subunit (SSU) binds messenger RNAs (mRNAs) and translates the encoded message by selecting cognate aminoacyl-transfer RNA (tRNA) molecules. The large subunit (LSU) contains the ribosomal catalytic site termed the peptidyl transferase center (PTC), which catalyzes the formation of peptide bonds, thereby polymerizing the amino acids delivered by tRNAs into a polypeptide chain. The nascent polypeptides leave the ribosome through a tunnel in the LSU and interact with protein factors that function in enzymatic processing, targeting, and the membrane insertion of nascent chains at the exit of the ribosomal tunnel. As part of the LSU, it is probably required for its formation and the maturation of rRNAs.</text>
</comment>
<feature type="compositionally biased region" description="Basic and acidic residues" evidence="7">
    <location>
        <begin position="381"/>
        <end position="398"/>
    </location>
</feature>
<name>A0A7R9BCK3_9CRUS</name>
<evidence type="ECO:0000256" key="1">
    <source>
        <dbReference type="ARBA" id="ARBA00005640"/>
    </source>
</evidence>
<dbReference type="PANTHER" id="PTHR11722">
    <property type="entry name" value="60S RIBOSOMAL PROTEIN L13"/>
    <property type="match status" value="1"/>
</dbReference>
<comment type="subunit">
    <text evidence="5">Component of the 60S large ribosomal subunit (LSU).</text>
</comment>
<dbReference type="Gene3D" id="1.20.5.110">
    <property type="match status" value="1"/>
</dbReference>
<evidence type="ECO:0000256" key="7">
    <source>
        <dbReference type="SAM" id="MobiDB-lite"/>
    </source>
</evidence>
<dbReference type="EMBL" id="CAJPEX010000049">
    <property type="protein sequence ID" value="CAG0912789.1"/>
    <property type="molecule type" value="Genomic_DNA"/>
</dbReference>
<evidence type="ECO:0000313" key="9">
    <source>
        <dbReference type="Proteomes" id="UP000678499"/>
    </source>
</evidence>